<reference evidence="15" key="1">
    <citation type="submission" date="2017-02" db="UniProtKB">
        <authorList>
            <consortium name="WormBaseParasite"/>
        </authorList>
    </citation>
    <scope>IDENTIFICATION</scope>
</reference>
<dbReference type="Pfam" id="PF00096">
    <property type="entry name" value="zf-C2H2"/>
    <property type="match status" value="8"/>
</dbReference>
<evidence type="ECO:0000256" key="6">
    <source>
        <dbReference type="ARBA" id="ARBA00022833"/>
    </source>
</evidence>
<feature type="domain" description="C2H2-type" evidence="13">
    <location>
        <begin position="301"/>
        <end position="329"/>
    </location>
</feature>
<dbReference type="PANTHER" id="PTHR24381">
    <property type="entry name" value="ZINC FINGER PROTEIN"/>
    <property type="match status" value="1"/>
</dbReference>
<keyword evidence="14" id="KW-1185">Reference proteome</keyword>
<evidence type="ECO:0000256" key="12">
    <source>
        <dbReference type="SAM" id="MobiDB-lite"/>
    </source>
</evidence>
<dbReference type="FunFam" id="3.30.160.60:FF:000446">
    <property type="entry name" value="Zinc finger protein"/>
    <property type="match status" value="1"/>
</dbReference>
<comment type="similarity">
    <text evidence="2">Belongs to the krueppel C2H2-type zinc-finger protein family.</text>
</comment>
<dbReference type="GO" id="GO:0000981">
    <property type="term" value="F:DNA-binding transcription factor activity, RNA polymerase II-specific"/>
    <property type="evidence" value="ECO:0007669"/>
    <property type="project" value="TreeGrafter"/>
</dbReference>
<feature type="domain" description="C2H2-type" evidence="13">
    <location>
        <begin position="511"/>
        <end position="538"/>
    </location>
</feature>
<evidence type="ECO:0000259" key="13">
    <source>
        <dbReference type="PROSITE" id="PS50157"/>
    </source>
</evidence>
<feature type="domain" description="C2H2-type" evidence="13">
    <location>
        <begin position="483"/>
        <end position="510"/>
    </location>
</feature>
<feature type="compositionally biased region" description="Low complexity" evidence="12">
    <location>
        <begin position="113"/>
        <end position="126"/>
    </location>
</feature>
<comment type="subcellular location">
    <subcellularLocation>
        <location evidence="1">Nucleus</location>
    </subcellularLocation>
</comment>
<feature type="domain" description="C2H2-type" evidence="13">
    <location>
        <begin position="330"/>
        <end position="357"/>
    </location>
</feature>
<keyword evidence="6" id="KW-0862">Zinc</keyword>
<feature type="region of interest" description="Disordered" evidence="12">
    <location>
        <begin position="27"/>
        <end position="57"/>
    </location>
</feature>
<keyword evidence="3" id="KW-0479">Metal-binding</keyword>
<evidence type="ECO:0000313" key="15">
    <source>
        <dbReference type="WBParaSite" id="ALUE_0001767401-mRNA-1"/>
    </source>
</evidence>
<name>A0A0M3IH33_ASCLU</name>
<feature type="domain" description="C2H2-type" evidence="13">
    <location>
        <begin position="236"/>
        <end position="272"/>
    </location>
</feature>
<feature type="region of interest" description="Disordered" evidence="12">
    <location>
        <begin position="173"/>
        <end position="203"/>
    </location>
</feature>
<evidence type="ECO:0000256" key="1">
    <source>
        <dbReference type="ARBA" id="ARBA00004123"/>
    </source>
</evidence>
<evidence type="ECO:0000256" key="5">
    <source>
        <dbReference type="ARBA" id="ARBA00022771"/>
    </source>
</evidence>
<evidence type="ECO:0000256" key="11">
    <source>
        <dbReference type="PROSITE-ProRule" id="PRU00042"/>
    </source>
</evidence>
<dbReference type="FunFam" id="3.30.160.60:FF:000358">
    <property type="entry name" value="zinc finger protein 24"/>
    <property type="match status" value="3"/>
</dbReference>
<protein>
    <submittedName>
        <fullName evidence="15">Zinc finger protein</fullName>
    </submittedName>
</protein>
<dbReference type="GO" id="GO:0005634">
    <property type="term" value="C:nucleus"/>
    <property type="evidence" value="ECO:0007669"/>
    <property type="project" value="UniProtKB-SubCell"/>
</dbReference>
<feature type="domain" description="C2H2-type" evidence="13">
    <location>
        <begin position="387"/>
        <end position="414"/>
    </location>
</feature>
<keyword evidence="8" id="KW-0238">DNA-binding</keyword>
<dbReference type="PROSITE" id="PS50157">
    <property type="entry name" value="ZINC_FINGER_C2H2_2"/>
    <property type="match status" value="11"/>
</dbReference>
<evidence type="ECO:0000256" key="7">
    <source>
        <dbReference type="ARBA" id="ARBA00023015"/>
    </source>
</evidence>
<dbReference type="Gene3D" id="3.30.160.60">
    <property type="entry name" value="Classic Zinc Finger"/>
    <property type="match status" value="11"/>
</dbReference>
<dbReference type="WBParaSite" id="ALUE_0001767401-mRNA-1">
    <property type="protein sequence ID" value="ALUE_0001767401-mRNA-1"/>
    <property type="gene ID" value="ALUE_0001767401"/>
</dbReference>
<evidence type="ECO:0000256" key="3">
    <source>
        <dbReference type="ARBA" id="ARBA00022723"/>
    </source>
</evidence>
<feature type="domain" description="C2H2-type" evidence="13">
    <location>
        <begin position="273"/>
        <end position="300"/>
    </location>
</feature>
<feature type="region of interest" description="Disordered" evidence="12">
    <location>
        <begin position="100"/>
        <end position="130"/>
    </location>
</feature>
<feature type="domain" description="C2H2-type" evidence="13">
    <location>
        <begin position="415"/>
        <end position="442"/>
    </location>
</feature>
<keyword evidence="5 11" id="KW-0863">Zinc-finger</keyword>
<evidence type="ECO:0000313" key="14">
    <source>
        <dbReference type="Proteomes" id="UP000036681"/>
    </source>
</evidence>
<keyword evidence="10" id="KW-0539">Nucleus</keyword>
<keyword evidence="9" id="KW-0804">Transcription</keyword>
<proteinExistence type="inferred from homology"/>
<dbReference type="GO" id="GO:0000977">
    <property type="term" value="F:RNA polymerase II transcription regulatory region sequence-specific DNA binding"/>
    <property type="evidence" value="ECO:0007669"/>
    <property type="project" value="TreeGrafter"/>
</dbReference>
<dbReference type="GO" id="GO:0000122">
    <property type="term" value="P:negative regulation of transcription by RNA polymerase II"/>
    <property type="evidence" value="ECO:0007669"/>
    <property type="project" value="UniProtKB-ARBA"/>
</dbReference>
<dbReference type="InterPro" id="IPR036236">
    <property type="entry name" value="Znf_C2H2_sf"/>
</dbReference>
<dbReference type="SMART" id="SM00355">
    <property type="entry name" value="ZnF_C2H2"/>
    <property type="match status" value="14"/>
</dbReference>
<keyword evidence="4" id="KW-0677">Repeat</keyword>
<organism evidence="14 15">
    <name type="scientific">Ascaris lumbricoides</name>
    <name type="common">Giant roundworm</name>
    <dbReference type="NCBI Taxonomy" id="6252"/>
    <lineage>
        <taxon>Eukaryota</taxon>
        <taxon>Metazoa</taxon>
        <taxon>Ecdysozoa</taxon>
        <taxon>Nematoda</taxon>
        <taxon>Chromadorea</taxon>
        <taxon>Rhabditida</taxon>
        <taxon>Spirurina</taxon>
        <taxon>Ascaridomorpha</taxon>
        <taxon>Ascaridoidea</taxon>
        <taxon>Ascarididae</taxon>
        <taxon>Ascaris</taxon>
    </lineage>
</organism>
<dbReference type="PROSITE" id="PS00028">
    <property type="entry name" value="ZINC_FINGER_C2H2_1"/>
    <property type="match status" value="9"/>
</dbReference>
<evidence type="ECO:0000256" key="9">
    <source>
        <dbReference type="ARBA" id="ARBA00023163"/>
    </source>
</evidence>
<dbReference type="FunFam" id="3.30.160.60:FF:000702">
    <property type="entry name" value="Transcription factor E4F1 isoform 1"/>
    <property type="match status" value="1"/>
</dbReference>
<evidence type="ECO:0000256" key="4">
    <source>
        <dbReference type="ARBA" id="ARBA00022737"/>
    </source>
</evidence>
<feature type="compositionally biased region" description="Low complexity" evidence="12">
    <location>
        <begin position="40"/>
        <end position="53"/>
    </location>
</feature>
<dbReference type="FunFam" id="3.30.160.60:FF:000193">
    <property type="entry name" value="Zinc finger protein 300"/>
    <property type="match status" value="2"/>
</dbReference>
<sequence length="798" mass="88204">MNGDELNVYNIHEVNNTHLVLPKAEPAAGGQSVIVHSESPESSSSSSNNGSGNTHPHVEKRHVCEICGKEETEMNGDELNVYNIHEVNNTHLVLPKAEPAAGGQSVIVHSESPESSSSSSNNGSGNTHPHVEKRHVCEICGKEETEMNGDELNVYNIHEVNNTHLVLPKAEPAAGGQSVIVHSESPESSSSSSNNGSGNTHPHVEKRHVCEICGKGFPYLSILESHKRCHTGEKPFSCHFCDKKFAQKATLQGFPYLSILESHKRCHTGEKPFSCHFCDKKFAQKATLQVHERTHTGERPYKCKYCEKTFAQYGTKTVHEKSAHLGIRNYKCPKCSKCLSSPSALYTHKKTHGEKTFQCEFCPKTFTLKNYLKLHVKQVHEQNERKHICQYCKKSFAYAGSLQVHVRTHTGERPYMCKYCPKAFASQGNLQSHERTHTGERPYSCAHCGRSFIQKSQLTAHEATHQYQPATSPDSILKKPNDYVCKYCGKRYAYASSLYVHTRLHTGERPFRCSFCDKAFTNQGNMQVHQRVHTGEKPYKCNACEKSYAQKVGLKIHLEQCQQYLNGRGLSPEEDGDKPNTLENLIPQLLSLQDGGIPLTSFQYPGQQQMQAALAPDRNSPTSLGLKLPTVPATIPYSPPGFANKGFVEYISGSAESTPSPLLDTGNNAVSPPKPVPQLPDVNQSAFHGVTPDPFKSGTVLDSFDPQLMTLKRLVDGAFCSPLISPQLLLQSQQLQMLLQSSDRWYGLLTAQPLPLFPHVLPSLSSLASLLPNIASPPAVIQSGFVPPTIKNEPAMLV</sequence>
<dbReference type="Proteomes" id="UP000036681">
    <property type="component" value="Unplaced"/>
</dbReference>
<feature type="compositionally biased region" description="Low complexity" evidence="12">
    <location>
        <begin position="186"/>
        <end position="199"/>
    </location>
</feature>
<accession>A0A0M3IH33</accession>
<feature type="domain" description="C2H2-type" evidence="13">
    <location>
        <begin position="443"/>
        <end position="470"/>
    </location>
</feature>
<keyword evidence="7" id="KW-0805">Transcription regulation</keyword>
<dbReference type="FunFam" id="3.30.160.60:FF:000072">
    <property type="entry name" value="zinc finger protein 143 isoform X1"/>
    <property type="match status" value="1"/>
</dbReference>
<dbReference type="SUPFAM" id="SSF57667">
    <property type="entry name" value="beta-beta-alpha zinc fingers"/>
    <property type="match status" value="7"/>
</dbReference>
<feature type="domain" description="C2H2-type" evidence="13">
    <location>
        <begin position="357"/>
        <end position="385"/>
    </location>
</feature>
<dbReference type="PANTHER" id="PTHR24381:SF393">
    <property type="entry name" value="CHROMATIN-LINKED ADAPTOR FOR MSL PROTEINS, ISOFORM B"/>
    <property type="match status" value="1"/>
</dbReference>
<dbReference type="GO" id="GO:0008270">
    <property type="term" value="F:zinc ion binding"/>
    <property type="evidence" value="ECO:0007669"/>
    <property type="project" value="UniProtKB-KW"/>
</dbReference>
<evidence type="ECO:0000256" key="10">
    <source>
        <dbReference type="ARBA" id="ARBA00023242"/>
    </source>
</evidence>
<dbReference type="AlphaFoldDB" id="A0A0M3IH33"/>
<dbReference type="FunFam" id="3.30.160.60:FF:002737">
    <property type="entry name" value="AGAP008430-PA"/>
    <property type="match status" value="1"/>
</dbReference>
<dbReference type="FunFam" id="3.30.160.60:FF:000065">
    <property type="entry name" value="B-cell CLL/lymphoma 6, member B"/>
    <property type="match status" value="1"/>
</dbReference>
<evidence type="ECO:0000256" key="8">
    <source>
        <dbReference type="ARBA" id="ARBA00023125"/>
    </source>
</evidence>
<dbReference type="InterPro" id="IPR013087">
    <property type="entry name" value="Znf_C2H2_type"/>
</dbReference>
<feature type="domain" description="C2H2-type" evidence="13">
    <location>
        <begin position="208"/>
        <end position="235"/>
    </location>
</feature>
<evidence type="ECO:0000256" key="2">
    <source>
        <dbReference type="ARBA" id="ARBA00006991"/>
    </source>
</evidence>